<gene>
    <name evidence="3" type="ORF">RGQ13_02170</name>
</gene>
<feature type="domain" description="MOFRL-associated" evidence="2">
    <location>
        <begin position="23"/>
        <end position="238"/>
    </location>
</feature>
<dbReference type="InterPro" id="IPR038614">
    <property type="entry name" value="GK_N_sf"/>
</dbReference>
<name>A0ABY9TVD4_9GAMM</name>
<evidence type="ECO:0000313" key="3">
    <source>
        <dbReference type="EMBL" id="WNC72802.1"/>
    </source>
</evidence>
<sequence>MNHLQTSPSSLQTSLNTPEAQLLTKFFSAGVKAVMGKQAVIHAMSKNKPVTADLIVAVGKAASSMCLGALQEMEKPCEALVVTKYQHANQTLLDDPAVTVIECGHPVPDENSLQAGAMLLTAIKQMHPASKLILLVSGGASAVAECLPKEMTLQQWQEITNQMLAQGANIGQINSQRKQTSLIKDGKLLTHFKGSEVQVYAISDVEGDDIAVIGSGIGNINRLQSKDIKAQVKLIGTNQVARDAVALSVSNAGYTVQLNEETLYQDVNEIAPTIAKQLIEGEKGVYIWGGEPTIILPEQPGEGGRNQSLALMIAQHLAGHDNITVLVAGTDGSDGPTDAAGGIIDGNTALEMDLVKDALSRADAGTFLRQSGNIFITGPSNTNVMDLVIAIVD</sequence>
<keyword evidence="4" id="KW-1185">Reference proteome</keyword>
<dbReference type="Pfam" id="PF05161">
    <property type="entry name" value="MOFRL"/>
    <property type="match status" value="1"/>
</dbReference>
<dbReference type="InterPro" id="IPR039760">
    <property type="entry name" value="MOFRL_protein"/>
</dbReference>
<dbReference type="InterPro" id="IPR025286">
    <property type="entry name" value="MOFRL_assoc_dom"/>
</dbReference>
<organism evidence="3 4">
    <name type="scientific">Thalassotalea psychrophila</name>
    <dbReference type="NCBI Taxonomy" id="3065647"/>
    <lineage>
        <taxon>Bacteria</taxon>
        <taxon>Pseudomonadati</taxon>
        <taxon>Pseudomonadota</taxon>
        <taxon>Gammaproteobacteria</taxon>
        <taxon>Alteromonadales</taxon>
        <taxon>Colwelliaceae</taxon>
        <taxon>Thalassotalea</taxon>
    </lineage>
</organism>
<protein>
    <submittedName>
        <fullName evidence="3">DUF4147 domain-containing protein</fullName>
    </submittedName>
</protein>
<reference evidence="4" key="1">
    <citation type="submission" date="2023-09" db="EMBL/GenBank/DDBJ databases">
        <authorList>
            <person name="Li S."/>
            <person name="Li X."/>
            <person name="Zhang C."/>
            <person name="Zhao Z."/>
        </authorList>
    </citation>
    <scope>NUCLEOTIDE SEQUENCE [LARGE SCALE GENOMIC DNA]</scope>
    <source>
        <strain evidence="4">SQ149</strain>
    </source>
</reference>
<evidence type="ECO:0000259" key="1">
    <source>
        <dbReference type="Pfam" id="PF05161"/>
    </source>
</evidence>
<dbReference type="RefSeq" id="WP_348391917.1">
    <property type="nucleotide sequence ID" value="NZ_CP134145.1"/>
</dbReference>
<dbReference type="InterPro" id="IPR007835">
    <property type="entry name" value="MOFRL"/>
</dbReference>
<accession>A0ABY9TVD4</accession>
<dbReference type="EMBL" id="CP134145">
    <property type="protein sequence ID" value="WNC72802.1"/>
    <property type="molecule type" value="Genomic_DNA"/>
</dbReference>
<dbReference type="Proteomes" id="UP001258994">
    <property type="component" value="Chromosome"/>
</dbReference>
<dbReference type="PANTHER" id="PTHR12227:SF0">
    <property type="entry name" value="GLYCERATE KINASE"/>
    <property type="match status" value="1"/>
</dbReference>
<proteinExistence type="predicted"/>
<evidence type="ECO:0000259" key="2">
    <source>
        <dbReference type="Pfam" id="PF13660"/>
    </source>
</evidence>
<dbReference type="SUPFAM" id="SSF82544">
    <property type="entry name" value="GckA/TtuD-like"/>
    <property type="match status" value="1"/>
</dbReference>
<dbReference type="Pfam" id="PF13660">
    <property type="entry name" value="DUF4147"/>
    <property type="match status" value="1"/>
</dbReference>
<feature type="domain" description="MOFRL" evidence="1">
    <location>
        <begin position="285"/>
        <end position="386"/>
    </location>
</feature>
<evidence type="ECO:0000313" key="4">
    <source>
        <dbReference type="Proteomes" id="UP001258994"/>
    </source>
</evidence>
<dbReference type="Gene3D" id="3.40.50.10180">
    <property type="entry name" value="Glycerate kinase, MOFRL-like N-terminal domain"/>
    <property type="match status" value="1"/>
</dbReference>
<dbReference type="PANTHER" id="PTHR12227">
    <property type="entry name" value="GLYCERATE KINASE"/>
    <property type="match status" value="1"/>
</dbReference>